<keyword evidence="3" id="KW-1185">Reference proteome</keyword>
<comment type="caution">
    <text evidence="2">The sequence shown here is derived from an EMBL/GenBank/DDBJ whole genome shotgun (WGS) entry which is preliminary data.</text>
</comment>
<dbReference type="AlphaFoldDB" id="A0A397J568"/>
<evidence type="ECO:0000313" key="2">
    <source>
        <dbReference type="EMBL" id="RHZ83455.1"/>
    </source>
</evidence>
<dbReference type="Proteomes" id="UP000266861">
    <property type="component" value="Unassembled WGS sequence"/>
</dbReference>
<organism evidence="2 3">
    <name type="scientific">Diversispora epigaea</name>
    <dbReference type="NCBI Taxonomy" id="1348612"/>
    <lineage>
        <taxon>Eukaryota</taxon>
        <taxon>Fungi</taxon>
        <taxon>Fungi incertae sedis</taxon>
        <taxon>Mucoromycota</taxon>
        <taxon>Glomeromycotina</taxon>
        <taxon>Glomeromycetes</taxon>
        <taxon>Diversisporales</taxon>
        <taxon>Diversisporaceae</taxon>
        <taxon>Diversispora</taxon>
    </lineage>
</organism>
<keyword evidence="1" id="KW-0472">Membrane</keyword>
<gene>
    <name evidence="2" type="ORF">Glove_92g65</name>
</gene>
<dbReference type="EMBL" id="PQFF01000088">
    <property type="protein sequence ID" value="RHZ83455.1"/>
    <property type="molecule type" value="Genomic_DNA"/>
</dbReference>
<sequence>MLSLYSKILVISCFASYDSTHFFTYNYITIIKMNTKLTFFVLSIVILSIFLSAAATISTAKPSAAVTYSTAKPSSEKPSSAITSTAVNKNYYNYY</sequence>
<evidence type="ECO:0000256" key="1">
    <source>
        <dbReference type="SAM" id="Phobius"/>
    </source>
</evidence>
<feature type="transmembrane region" description="Helical" evidence="1">
    <location>
        <begin position="37"/>
        <end position="57"/>
    </location>
</feature>
<evidence type="ECO:0000313" key="3">
    <source>
        <dbReference type="Proteomes" id="UP000266861"/>
    </source>
</evidence>
<proteinExistence type="predicted"/>
<keyword evidence="1" id="KW-1133">Transmembrane helix</keyword>
<keyword evidence="1" id="KW-0812">Transmembrane</keyword>
<protein>
    <submittedName>
        <fullName evidence="2">Uncharacterized protein</fullName>
    </submittedName>
</protein>
<name>A0A397J568_9GLOM</name>
<accession>A0A397J568</accession>
<reference evidence="2 3" key="1">
    <citation type="submission" date="2018-08" db="EMBL/GenBank/DDBJ databases">
        <title>Genome and evolution of the arbuscular mycorrhizal fungus Diversispora epigaea (formerly Glomus versiforme) and its bacterial endosymbionts.</title>
        <authorList>
            <person name="Sun X."/>
            <person name="Fei Z."/>
            <person name="Harrison M."/>
        </authorList>
    </citation>
    <scope>NUCLEOTIDE SEQUENCE [LARGE SCALE GENOMIC DNA]</scope>
    <source>
        <strain evidence="2 3">IT104</strain>
    </source>
</reference>